<evidence type="ECO:0000313" key="3">
    <source>
        <dbReference type="EMBL" id="SDU52644.1"/>
    </source>
</evidence>
<dbReference type="RefSeq" id="WP_092236670.1">
    <property type="nucleotide sequence ID" value="NZ_FNLL01000011.1"/>
</dbReference>
<evidence type="ECO:0000313" key="4">
    <source>
        <dbReference type="Proteomes" id="UP000199608"/>
    </source>
</evidence>
<name>A0A1H2J856_9BACT</name>
<dbReference type="GO" id="GO:0004527">
    <property type="term" value="F:exonuclease activity"/>
    <property type="evidence" value="ECO:0007669"/>
    <property type="project" value="UniProtKB-KW"/>
</dbReference>
<keyword evidence="3" id="KW-0378">Hydrolase</keyword>
<sequence length="351" mass="40810">MKKFIRIIFGLVCVLVLGFAGLIGYATWSDYRPDQTTRIFENQHAPVVSEQKSYRLMIWNIGYGGLDRDMDFFYDGGKQVRPARNIVAKNISAIEQFVARQKDIDFFLLQEVDQHSKRSYSMDEVSILSTIFPNYHSSFGKNYDVFFVPVPVFDPLGSVLAGLQTLSRFEPVSVVRHSFPGNYAWPQGLFMLDRCFMVSRYRLENKKELVVVNTHNSAYDDGTLRQRQMACLKDFLIREYKKGNHVIVGGDWNQCPPGFKPDFERNLMDNENRMDIEKEYLPGWKWAYDEKMPTNRRLVAPYDEKTTLTTVIDFFLVSPNIDIEQVHGVYLDFKHSDHHPVKLEIKLKDGV</sequence>
<gene>
    <name evidence="3" type="ORF">SAMN04487931_11136</name>
</gene>
<dbReference type="InterPro" id="IPR036691">
    <property type="entry name" value="Endo/exonu/phosph_ase_sf"/>
</dbReference>
<proteinExistence type="predicted"/>
<dbReference type="GO" id="GO:0016020">
    <property type="term" value="C:membrane"/>
    <property type="evidence" value="ECO:0007669"/>
    <property type="project" value="GOC"/>
</dbReference>
<keyword evidence="1" id="KW-1133">Transmembrane helix</keyword>
<organism evidence="3 4">
    <name type="scientific">Desulfobacula phenolica</name>
    <dbReference type="NCBI Taxonomy" id="90732"/>
    <lineage>
        <taxon>Bacteria</taxon>
        <taxon>Pseudomonadati</taxon>
        <taxon>Thermodesulfobacteriota</taxon>
        <taxon>Desulfobacteria</taxon>
        <taxon>Desulfobacterales</taxon>
        <taxon>Desulfobacteraceae</taxon>
        <taxon>Desulfobacula</taxon>
    </lineage>
</organism>
<accession>A0A1H2J856</accession>
<evidence type="ECO:0000259" key="2">
    <source>
        <dbReference type="Pfam" id="PF03372"/>
    </source>
</evidence>
<keyword evidence="3" id="KW-0269">Exonuclease</keyword>
<dbReference type="Proteomes" id="UP000199608">
    <property type="component" value="Unassembled WGS sequence"/>
</dbReference>
<evidence type="ECO:0000256" key="1">
    <source>
        <dbReference type="SAM" id="Phobius"/>
    </source>
</evidence>
<dbReference type="GO" id="GO:0006506">
    <property type="term" value="P:GPI anchor biosynthetic process"/>
    <property type="evidence" value="ECO:0007669"/>
    <property type="project" value="TreeGrafter"/>
</dbReference>
<reference evidence="4" key="1">
    <citation type="submission" date="2016-10" db="EMBL/GenBank/DDBJ databases">
        <authorList>
            <person name="Varghese N."/>
            <person name="Submissions S."/>
        </authorList>
    </citation>
    <scope>NUCLEOTIDE SEQUENCE [LARGE SCALE GENOMIC DNA]</scope>
    <source>
        <strain evidence="4">DSM 3384</strain>
    </source>
</reference>
<dbReference type="GO" id="GO:0004519">
    <property type="term" value="F:endonuclease activity"/>
    <property type="evidence" value="ECO:0007669"/>
    <property type="project" value="UniProtKB-KW"/>
</dbReference>
<dbReference type="InterPro" id="IPR051916">
    <property type="entry name" value="GPI-anchor_lipid_remodeler"/>
</dbReference>
<feature type="domain" description="Endonuclease/exonuclease/phosphatase" evidence="2">
    <location>
        <begin position="90"/>
        <end position="338"/>
    </location>
</feature>
<dbReference type="SUPFAM" id="SSF56219">
    <property type="entry name" value="DNase I-like"/>
    <property type="match status" value="1"/>
</dbReference>
<keyword evidence="3" id="KW-0540">Nuclease</keyword>
<dbReference type="PANTHER" id="PTHR14859:SF1">
    <property type="entry name" value="PGAP2-INTERACTING PROTEIN"/>
    <property type="match status" value="1"/>
</dbReference>
<dbReference type="InterPro" id="IPR005135">
    <property type="entry name" value="Endo/exonuclease/phosphatase"/>
</dbReference>
<keyword evidence="1" id="KW-0812">Transmembrane</keyword>
<dbReference type="AlphaFoldDB" id="A0A1H2J856"/>
<feature type="transmembrane region" description="Helical" evidence="1">
    <location>
        <begin position="7"/>
        <end position="28"/>
    </location>
</feature>
<keyword evidence="4" id="KW-1185">Reference proteome</keyword>
<keyword evidence="1" id="KW-0472">Membrane</keyword>
<dbReference type="Gene3D" id="3.60.10.10">
    <property type="entry name" value="Endonuclease/exonuclease/phosphatase"/>
    <property type="match status" value="1"/>
</dbReference>
<dbReference type="PANTHER" id="PTHR14859">
    <property type="entry name" value="CALCOFLUOR WHITE HYPERSENSITIVE PROTEIN PRECURSOR"/>
    <property type="match status" value="1"/>
</dbReference>
<keyword evidence="3" id="KW-0255">Endonuclease</keyword>
<dbReference type="EMBL" id="FNLL01000011">
    <property type="protein sequence ID" value="SDU52644.1"/>
    <property type="molecule type" value="Genomic_DNA"/>
</dbReference>
<protein>
    <submittedName>
        <fullName evidence="3">Metal-dependent hydrolase, endonuclease/exonuclease/phosphatase family</fullName>
    </submittedName>
</protein>
<dbReference type="Pfam" id="PF03372">
    <property type="entry name" value="Exo_endo_phos"/>
    <property type="match status" value="1"/>
</dbReference>